<dbReference type="PROSITE" id="PS51257">
    <property type="entry name" value="PROKAR_LIPOPROTEIN"/>
    <property type="match status" value="1"/>
</dbReference>
<reference evidence="3" key="6">
    <citation type="submission" date="2022-01" db="EMBL/GenBank/DDBJ databases">
        <authorList>
            <person name="Mingchao X."/>
        </authorList>
    </citation>
    <scope>NUCLEOTIDE SEQUENCE</scope>
    <source>
        <strain evidence="3">Bv4372</strain>
    </source>
</reference>
<evidence type="ECO:0000313" key="5">
    <source>
        <dbReference type="EMBL" id="RGU96838.1"/>
    </source>
</evidence>
<dbReference type="EMBL" id="JAKKWZ010000158">
    <property type="protein sequence ID" value="MCG0342859.1"/>
    <property type="molecule type" value="Genomic_DNA"/>
</dbReference>
<dbReference type="Proteomes" id="UP000462885">
    <property type="component" value="Unassembled WGS sequence"/>
</dbReference>
<dbReference type="OMA" id="HPEAYFQ"/>
<evidence type="ECO:0000313" key="8">
    <source>
        <dbReference type="Proteomes" id="UP000285469"/>
    </source>
</evidence>
<gene>
    <name evidence="6" type="ORF">DWV70_22275</name>
    <name evidence="5" type="ORF">DWW27_24815</name>
    <name evidence="1" type="ORF">F9Z94_18370</name>
    <name evidence="2" type="ORF">GAY76_21230</name>
    <name evidence="4" type="ORF">HUV05_18270</name>
    <name evidence="3" type="ORF">L4X52_23300</name>
</gene>
<evidence type="ECO:0000313" key="7">
    <source>
        <dbReference type="Proteomes" id="UP000285379"/>
    </source>
</evidence>
<evidence type="ECO:0000313" key="11">
    <source>
        <dbReference type="Proteomes" id="UP000524321"/>
    </source>
</evidence>
<dbReference type="EMBL" id="WCIF01000027">
    <property type="protein sequence ID" value="KAB5434071.1"/>
    <property type="molecule type" value="Genomic_DNA"/>
</dbReference>
<dbReference type="Proteomes" id="UP000285469">
    <property type="component" value="Unassembled WGS sequence"/>
</dbReference>
<dbReference type="EMBL" id="QRYT01000198">
    <property type="protein sequence ID" value="RGU96838.1"/>
    <property type="molecule type" value="Genomic_DNA"/>
</dbReference>
<evidence type="ECO:0000313" key="9">
    <source>
        <dbReference type="Proteomes" id="UP000462885"/>
    </source>
</evidence>
<protein>
    <recommendedName>
        <fullName evidence="12">Lipoprotein</fullName>
    </recommendedName>
</protein>
<sequence>MNTTKYLLLYITIILMFSCSNEERNRLPSITPSHIDLSLEHPEAYFQIACGDYNMYGFIIVGQEEYRITKEIMSKEVTVVELSDGSKATFHCRNRILVKIDFGFMTISKIQRGKYKVQLNKNIDMRQPIAISFGFSVPDGISTVVVTLKQ</sequence>
<evidence type="ECO:0000313" key="4">
    <source>
        <dbReference type="EMBL" id="NVB75435.1"/>
    </source>
</evidence>
<dbReference type="AlphaFoldDB" id="A0A413BP20"/>
<dbReference type="Proteomes" id="UP000462922">
    <property type="component" value="Unassembled WGS sequence"/>
</dbReference>
<reference evidence="4 11" key="5">
    <citation type="submission" date="2020-07" db="EMBL/GenBank/DDBJ databases">
        <title>Bacterial metabolism rescues the inhibition of intestinal drug absorption by food and drug additives.</title>
        <authorList>
            <person name="Zou L."/>
            <person name="Spanogiannopoulos P."/>
            <person name="Chien H.-C."/>
            <person name="Pieper L.M."/>
            <person name="Cai W."/>
            <person name="Khuri N."/>
            <person name="Pottel J."/>
            <person name="Vora B."/>
            <person name="Ni Z."/>
            <person name="Tsakalozou E."/>
            <person name="Zhang W."/>
            <person name="Shoichet B.K."/>
            <person name="Giacomini K.M."/>
            <person name="Turnbaugh P.J."/>
        </authorList>
    </citation>
    <scope>NUCLEOTIDE SEQUENCE [LARGE SCALE GENOMIC DNA]</scope>
    <source>
        <strain evidence="4 11">B33</strain>
    </source>
</reference>
<evidence type="ECO:0000313" key="1">
    <source>
        <dbReference type="EMBL" id="KAB5434071.1"/>
    </source>
</evidence>
<name>A0A413BP20_PHOVU</name>
<reference evidence="2 10" key="2">
    <citation type="journal article" date="2019" name="Nat. Med.">
        <title>A library of human gut bacterial isolates paired with longitudinal multiomics data enables mechanistic microbiome research.</title>
        <authorList>
            <person name="Poyet M."/>
            <person name="Groussin M."/>
            <person name="Gibbons S.M."/>
            <person name="Avila-Pacheco J."/>
            <person name="Jiang X."/>
            <person name="Kearney S.M."/>
            <person name="Perrotta A.R."/>
            <person name="Berdy B."/>
            <person name="Zhao S."/>
            <person name="Lieberman T.D."/>
            <person name="Swanson P.K."/>
            <person name="Smith M."/>
            <person name="Roesemann S."/>
            <person name="Alexander J.E."/>
            <person name="Rich S.A."/>
            <person name="Livny J."/>
            <person name="Vlamakis H."/>
            <person name="Clish C."/>
            <person name="Bullock K."/>
            <person name="Deik A."/>
            <person name="Scott J."/>
            <person name="Pierce K.A."/>
            <person name="Xavier R.J."/>
            <person name="Alm E.J."/>
        </authorList>
    </citation>
    <scope>NUCLEOTIDE SEQUENCE [LARGE SCALE GENOMIC DNA]</scope>
    <source>
        <strain evidence="2 10">BIOML-A110</strain>
    </source>
</reference>
<dbReference type="Proteomes" id="UP000524321">
    <property type="component" value="Unassembled WGS sequence"/>
</dbReference>
<reference evidence="4 11" key="4">
    <citation type="submission" date="2020-04" db="EMBL/GenBank/DDBJ databases">
        <authorList>
            <person name="Pieper L."/>
        </authorList>
    </citation>
    <scope>NUCLEOTIDE SEQUENCE [LARGE SCALE GENOMIC DNA]</scope>
    <source>
        <strain evidence="4 11">B33</strain>
    </source>
</reference>
<reference evidence="1 9" key="3">
    <citation type="submission" date="2019-10" db="EMBL/GenBank/DDBJ databases">
        <title>Genome Sequence and Assembly of iSURF_14.</title>
        <authorList>
            <person name="Wucher B.R."/>
            <person name="Ruoff K.L."/>
            <person name="Price C.E."/>
            <person name="Valls R.R."/>
            <person name="O'Toole G.A."/>
        </authorList>
    </citation>
    <scope>NUCLEOTIDE SEQUENCE [LARGE SCALE GENOMIC DNA]</scope>
    <source>
        <strain evidence="1 9">ANK132K_3B</strain>
    </source>
</reference>
<dbReference type="EMBL" id="QSAI01000076">
    <property type="protein sequence ID" value="RGW42849.1"/>
    <property type="molecule type" value="Genomic_DNA"/>
</dbReference>
<evidence type="ECO:0000313" key="2">
    <source>
        <dbReference type="EMBL" id="KAB6566159.1"/>
    </source>
</evidence>
<dbReference type="RefSeq" id="WP_011965618.1">
    <property type="nucleotide sequence ID" value="NZ_CAXTBE010000079.1"/>
</dbReference>
<evidence type="ECO:0000313" key="3">
    <source>
        <dbReference type="EMBL" id="MCG0342859.1"/>
    </source>
</evidence>
<accession>A0A413BP20</accession>
<reference evidence="7 8" key="1">
    <citation type="submission" date="2018-08" db="EMBL/GenBank/DDBJ databases">
        <title>A genome reference for cultivated species of the human gut microbiota.</title>
        <authorList>
            <person name="Zou Y."/>
            <person name="Xue W."/>
            <person name="Luo G."/>
        </authorList>
    </citation>
    <scope>NUCLEOTIDE SEQUENCE [LARGE SCALE GENOMIC DNA]</scope>
    <source>
        <strain evidence="6 8">AF12-25</strain>
        <strain evidence="5 7">AF14-8</strain>
    </source>
</reference>
<dbReference type="Proteomes" id="UP001201179">
    <property type="component" value="Unassembled WGS sequence"/>
</dbReference>
<dbReference type="Proteomes" id="UP000285379">
    <property type="component" value="Unassembled WGS sequence"/>
</dbReference>
<dbReference type="EMBL" id="JABWDJ010000105">
    <property type="protein sequence ID" value="NVB75435.1"/>
    <property type="molecule type" value="Genomic_DNA"/>
</dbReference>
<dbReference type="EMBL" id="WDAX01000091">
    <property type="protein sequence ID" value="KAB6566159.1"/>
    <property type="molecule type" value="Genomic_DNA"/>
</dbReference>
<evidence type="ECO:0000313" key="10">
    <source>
        <dbReference type="Proteomes" id="UP000462922"/>
    </source>
</evidence>
<comment type="caution">
    <text evidence="1">The sequence shown here is derived from an EMBL/GenBank/DDBJ whole genome shotgun (WGS) entry which is preliminary data.</text>
</comment>
<organism evidence="1 9">
    <name type="scientific">Phocaeicola vulgatus</name>
    <name type="common">Bacteroides vulgatus</name>
    <dbReference type="NCBI Taxonomy" id="821"/>
    <lineage>
        <taxon>Bacteria</taxon>
        <taxon>Pseudomonadati</taxon>
        <taxon>Bacteroidota</taxon>
        <taxon>Bacteroidia</taxon>
        <taxon>Bacteroidales</taxon>
        <taxon>Bacteroidaceae</taxon>
        <taxon>Phocaeicola</taxon>
    </lineage>
</organism>
<evidence type="ECO:0008006" key="12">
    <source>
        <dbReference type="Google" id="ProtNLM"/>
    </source>
</evidence>
<evidence type="ECO:0000313" key="6">
    <source>
        <dbReference type="EMBL" id="RGW42849.1"/>
    </source>
</evidence>
<dbReference type="GeneID" id="5303423"/>
<proteinExistence type="predicted"/>